<dbReference type="HOGENOM" id="CLU_2946079_0_0_1"/>
<keyword evidence="1" id="KW-0812">Transmembrane</keyword>
<proteinExistence type="predicted"/>
<keyword evidence="3" id="KW-1185">Reference proteome</keyword>
<reference evidence="3" key="1">
    <citation type="journal article" date="2012" name="Nat. Biotechnol.">
        <title>Reference genome sequence of the model plant Setaria.</title>
        <authorList>
            <person name="Bennetzen J.L."/>
            <person name="Schmutz J."/>
            <person name="Wang H."/>
            <person name="Percifield R."/>
            <person name="Hawkins J."/>
            <person name="Pontaroli A.C."/>
            <person name="Estep M."/>
            <person name="Feng L."/>
            <person name="Vaughn J.N."/>
            <person name="Grimwood J."/>
            <person name="Jenkins J."/>
            <person name="Barry K."/>
            <person name="Lindquist E."/>
            <person name="Hellsten U."/>
            <person name="Deshpande S."/>
            <person name="Wang X."/>
            <person name="Wu X."/>
            <person name="Mitros T."/>
            <person name="Triplett J."/>
            <person name="Yang X."/>
            <person name="Ye C.Y."/>
            <person name="Mauro-Herrera M."/>
            <person name="Wang L."/>
            <person name="Li P."/>
            <person name="Sharma M."/>
            <person name="Sharma R."/>
            <person name="Ronald P.C."/>
            <person name="Panaud O."/>
            <person name="Kellogg E.A."/>
            <person name="Brutnell T.P."/>
            <person name="Doust A.N."/>
            <person name="Tuskan G.A."/>
            <person name="Rokhsar D."/>
            <person name="Devos K.M."/>
        </authorList>
    </citation>
    <scope>NUCLEOTIDE SEQUENCE [LARGE SCALE GENOMIC DNA]</scope>
    <source>
        <strain evidence="3">cv. Yugu1</strain>
    </source>
</reference>
<keyword evidence="1" id="KW-1133">Transmembrane helix</keyword>
<dbReference type="InParanoid" id="K3YKP8"/>
<feature type="transmembrane region" description="Helical" evidence="1">
    <location>
        <begin position="6"/>
        <end position="25"/>
    </location>
</feature>
<dbReference type="EMBL" id="AGNK02003883">
    <property type="status" value="NOT_ANNOTATED_CDS"/>
    <property type="molecule type" value="Genomic_DNA"/>
</dbReference>
<protein>
    <submittedName>
        <fullName evidence="2">Uncharacterized protein</fullName>
    </submittedName>
</protein>
<evidence type="ECO:0000256" key="1">
    <source>
        <dbReference type="SAM" id="Phobius"/>
    </source>
</evidence>
<dbReference type="EnsemblPlants" id="KQL01967">
    <property type="protein sequence ID" value="KQL01967"/>
    <property type="gene ID" value="SETIT_014817mg"/>
</dbReference>
<organism evidence="2 3">
    <name type="scientific">Setaria italica</name>
    <name type="common">Foxtail millet</name>
    <name type="synonym">Panicum italicum</name>
    <dbReference type="NCBI Taxonomy" id="4555"/>
    <lineage>
        <taxon>Eukaryota</taxon>
        <taxon>Viridiplantae</taxon>
        <taxon>Streptophyta</taxon>
        <taxon>Embryophyta</taxon>
        <taxon>Tracheophyta</taxon>
        <taxon>Spermatophyta</taxon>
        <taxon>Magnoliopsida</taxon>
        <taxon>Liliopsida</taxon>
        <taxon>Poales</taxon>
        <taxon>Poaceae</taxon>
        <taxon>PACMAD clade</taxon>
        <taxon>Panicoideae</taxon>
        <taxon>Panicodae</taxon>
        <taxon>Paniceae</taxon>
        <taxon>Cenchrinae</taxon>
        <taxon>Setaria</taxon>
    </lineage>
</organism>
<dbReference type="Proteomes" id="UP000004995">
    <property type="component" value="Unassembled WGS sequence"/>
</dbReference>
<dbReference type="AlphaFoldDB" id="K3YKP8"/>
<keyword evidence="1" id="KW-0472">Membrane</keyword>
<dbReference type="Gramene" id="KQL01967">
    <property type="protein sequence ID" value="KQL01967"/>
    <property type="gene ID" value="SETIT_014817mg"/>
</dbReference>
<evidence type="ECO:0000313" key="3">
    <source>
        <dbReference type="Proteomes" id="UP000004995"/>
    </source>
</evidence>
<reference evidence="2" key="2">
    <citation type="submission" date="2018-08" db="UniProtKB">
        <authorList>
            <consortium name="EnsemblPlants"/>
        </authorList>
    </citation>
    <scope>IDENTIFICATION</scope>
    <source>
        <strain evidence="2">Yugu1</strain>
    </source>
</reference>
<evidence type="ECO:0000313" key="2">
    <source>
        <dbReference type="EnsemblPlants" id="KQL01967"/>
    </source>
</evidence>
<accession>K3YKP8</accession>
<sequence>MFNSFISIGITGADMTLFYYFRALFYPSLFRKVDDWPRCSIESGYRVITCCTQYLHSHIR</sequence>
<name>K3YKP8_SETIT</name>